<evidence type="ECO:0000256" key="1">
    <source>
        <dbReference type="SAM" id="MobiDB-lite"/>
    </source>
</evidence>
<feature type="region of interest" description="Disordered" evidence="1">
    <location>
        <begin position="142"/>
        <end position="171"/>
    </location>
</feature>
<dbReference type="SUPFAM" id="SSF56112">
    <property type="entry name" value="Protein kinase-like (PK-like)"/>
    <property type="match status" value="1"/>
</dbReference>
<evidence type="ECO:0000313" key="3">
    <source>
        <dbReference type="Proteomes" id="UP000559256"/>
    </source>
</evidence>
<dbReference type="InterPro" id="IPR011009">
    <property type="entry name" value="Kinase-like_dom_sf"/>
</dbReference>
<proteinExistence type="predicted"/>
<sequence length="181" mass="20199">MPPSTTTTESTIFIALLKRVVFNYANLEIAANGHLRLVKFLEQSPIGPVYSAFDHDAEKWYAISCIIKFDDGSMDASLLDGLEVLSKFSNPNIVRPWSVYKEIFDGVEFDFLVMDYLTDYLACPSTRNILMLYGNGSRSQTVRMPVSTRSSGAVAGKKGGPKSGRKEGKARTLWARVRRSF</sequence>
<gene>
    <name evidence="2" type="ORF">D9758_013083</name>
</gene>
<name>A0A8H5C9V5_9AGAR</name>
<comment type="caution">
    <text evidence="2">The sequence shown here is derived from an EMBL/GenBank/DDBJ whole genome shotgun (WGS) entry which is preliminary data.</text>
</comment>
<feature type="compositionally biased region" description="Polar residues" evidence="1">
    <location>
        <begin position="142"/>
        <end position="151"/>
    </location>
</feature>
<organism evidence="2 3">
    <name type="scientific">Tetrapyrgos nigripes</name>
    <dbReference type="NCBI Taxonomy" id="182062"/>
    <lineage>
        <taxon>Eukaryota</taxon>
        <taxon>Fungi</taxon>
        <taxon>Dikarya</taxon>
        <taxon>Basidiomycota</taxon>
        <taxon>Agaricomycotina</taxon>
        <taxon>Agaricomycetes</taxon>
        <taxon>Agaricomycetidae</taxon>
        <taxon>Agaricales</taxon>
        <taxon>Marasmiineae</taxon>
        <taxon>Marasmiaceae</taxon>
        <taxon>Tetrapyrgos</taxon>
    </lineage>
</organism>
<keyword evidence="3" id="KW-1185">Reference proteome</keyword>
<evidence type="ECO:0000313" key="2">
    <source>
        <dbReference type="EMBL" id="KAF5337935.1"/>
    </source>
</evidence>
<reference evidence="2 3" key="1">
    <citation type="journal article" date="2020" name="ISME J.">
        <title>Uncovering the hidden diversity of litter-decomposition mechanisms in mushroom-forming fungi.</title>
        <authorList>
            <person name="Floudas D."/>
            <person name="Bentzer J."/>
            <person name="Ahren D."/>
            <person name="Johansson T."/>
            <person name="Persson P."/>
            <person name="Tunlid A."/>
        </authorList>
    </citation>
    <scope>NUCLEOTIDE SEQUENCE [LARGE SCALE GENOMIC DNA]</scope>
    <source>
        <strain evidence="2 3">CBS 291.85</strain>
    </source>
</reference>
<dbReference type="AlphaFoldDB" id="A0A8H5C9V5"/>
<dbReference type="OrthoDB" id="3099184at2759"/>
<protein>
    <submittedName>
        <fullName evidence="2">Uncharacterized protein</fullName>
    </submittedName>
</protein>
<dbReference type="EMBL" id="JAACJM010000203">
    <property type="protein sequence ID" value="KAF5337935.1"/>
    <property type="molecule type" value="Genomic_DNA"/>
</dbReference>
<accession>A0A8H5C9V5</accession>
<dbReference type="Gene3D" id="3.30.200.20">
    <property type="entry name" value="Phosphorylase Kinase, domain 1"/>
    <property type="match status" value="1"/>
</dbReference>
<dbReference type="Proteomes" id="UP000559256">
    <property type="component" value="Unassembled WGS sequence"/>
</dbReference>